<dbReference type="Proteomes" id="UP000335538">
    <property type="component" value="Unassembled WGS sequence"/>
</dbReference>
<evidence type="ECO:0000256" key="6">
    <source>
        <dbReference type="RuleBase" id="RU365089"/>
    </source>
</evidence>
<gene>
    <name evidence="7" type="ORF">PSP31121_05503</name>
</gene>
<dbReference type="AlphaFoldDB" id="A0A5E5BNJ4"/>
<dbReference type="PROSITE" id="PS01007">
    <property type="entry name" value="TRANSPOSASE_MUTATOR"/>
    <property type="match status" value="1"/>
</dbReference>
<dbReference type="InterPro" id="IPR001207">
    <property type="entry name" value="Transposase_mutator"/>
</dbReference>
<evidence type="ECO:0000313" key="8">
    <source>
        <dbReference type="Proteomes" id="UP000335538"/>
    </source>
</evidence>
<comment type="function">
    <text evidence="1 6">Required for the transposition of the insertion element.</text>
</comment>
<evidence type="ECO:0000256" key="2">
    <source>
        <dbReference type="ARBA" id="ARBA00010961"/>
    </source>
</evidence>
<evidence type="ECO:0000256" key="4">
    <source>
        <dbReference type="ARBA" id="ARBA00023125"/>
    </source>
</evidence>
<dbReference type="EMBL" id="CABPSR010000040">
    <property type="protein sequence ID" value="VVE85870.1"/>
    <property type="molecule type" value="Genomic_DNA"/>
</dbReference>
<protein>
    <recommendedName>
        <fullName evidence="6">Mutator family transposase</fullName>
    </recommendedName>
</protein>
<dbReference type="GO" id="GO:0006313">
    <property type="term" value="P:DNA transposition"/>
    <property type="evidence" value="ECO:0007669"/>
    <property type="project" value="UniProtKB-UniRule"/>
</dbReference>
<keyword evidence="4 6" id="KW-0238">DNA-binding</keyword>
<evidence type="ECO:0000256" key="3">
    <source>
        <dbReference type="ARBA" id="ARBA00022578"/>
    </source>
</evidence>
<dbReference type="PANTHER" id="PTHR33217">
    <property type="entry name" value="TRANSPOSASE FOR INSERTION SEQUENCE ELEMENT IS1081"/>
    <property type="match status" value="1"/>
</dbReference>
<accession>A0A5E5BNJ4</accession>
<name>A0A5E5BNJ4_9BURK</name>
<evidence type="ECO:0000256" key="1">
    <source>
        <dbReference type="ARBA" id="ARBA00002190"/>
    </source>
</evidence>
<sequence>MVKRNREADGSQAAAAEIKGPVGLDDLIQEGARQMIRQAIEAELKALLERYSNVKTLDGRQAVVRNGYLPERAVVTAIGPVAVQVPKVRDRSGSGVKFNSEIVPPYVRKSPRVSSALPWLYLRGVSTGDMSEALSVLLGDQAKGLSASTVVRLKATWADEFEQWNKRDLSAARWVYWWADAIHTGARSEDSDGQCLLVLIGVKPDGSKERVALADGYRESKDSWVELLLDLKARGLQAGPLLAVGDGAMGLWAALEEVFPQTRHQRCWFHKIGNVLNALPKSQQSKAKAALAEIWSAATRADAIVAYDQFVANYTAKYPKAVEKIRKDRDELLAFYDFPAEHWQHVRTTNPIESTFATVRHRTTRTRNCLSRATFLGMAFKLIEAAEQSWRRIRGVDKIEPLLKGVSFKDGTPATESTPAPAQPLAA</sequence>
<dbReference type="GO" id="GO:0004803">
    <property type="term" value="F:transposase activity"/>
    <property type="evidence" value="ECO:0007669"/>
    <property type="project" value="UniProtKB-UniRule"/>
</dbReference>
<keyword evidence="3 6" id="KW-0815">Transposition</keyword>
<dbReference type="RefSeq" id="WP_224796826.1">
    <property type="nucleotide sequence ID" value="NZ_CABPSR010000040.1"/>
</dbReference>
<evidence type="ECO:0000256" key="5">
    <source>
        <dbReference type="ARBA" id="ARBA00023172"/>
    </source>
</evidence>
<reference evidence="7 8" key="1">
    <citation type="submission" date="2019-08" db="EMBL/GenBank/DDBJ databases">
        <authorList>
            <person name="Peeters C."/>
        </authorList>
    </citation>
    <scope>NUCLEOTIDE SEQUENCE [LARGE SCALE GENOMIC DNA]</scope>
    <source>
        <strain evidence="7 8">LMG 31121</strain>
    </source>
</reference>
<dbReference type="Pfam" id="PF00872">
    <property type="entry name" value="Transposase_mut"/>
    <property type="match status" value="1"/>
</dbReference>
<keyword evidence="5 6" id="KW-0233">DNA recombination</keyword>
<dbReference type="NCBIfam" id="NF033543">
    <property type="entry name" value="transpos_IS256"/>
    <property type="match status" value="1"/>
</dbReference>
<comment type="similarity">
    <text evidence="2 6">Belongs to the transposase mutator family.</text>
</comment>
<evidence type="ECO:0000313" key="7">
    <source>
        <dbReference type="EMBL" id="VVE85870.1"/>
    </source>
</evidence>
<dbReference type="GO" id="GO:0003677">
    <property type="term" value="F:DNA binding"/>
    <property type="evidence" value="ECO:0007669"/>
    <property type="project" value="UniProtKB-UniRule"/>
</dbReference>
<organism evidence="7 8">
    <name type="scientific">Pandoraea sputorum</name>
    <dbReference type="NCBI Taxonomy" id="93222"/>
    <lineage>
        <taxon>Bacteria</taxon>
        <taxon>Pseudomonadati</taxon>
        <taxon>Pseudomonadota</taxon>
        <taxon>Betaproteobacteria</taxon>
        <taxon>Burkholderiales</taxon>
        <taxon>Burkholderiaceae</taxon>
        <taxon>Pandoraea</taxon>
    </lineage>
</organism>
<proteinExistence type="inferred from homology"/>
<keyword evidence="6" id="KW-0814">Transposable element</keyword>
<dbReference type="PANTHER" id="PTHR33217:SF9">
    <property type="entry name" value="MUTATOR FAMILY TRANSPOSASE"/>
    <property type="match status" value="1"/>
</dbReference>